<dbReference type="PROSITE" id="PS52016">
    <property type="entry name" value="TONB_DEPENDENT_REC_3"/>
    <property type="match status" value="1"/>
</dbReference>
<dbReference type="SUPFAM" id="SSF56935">
    <property type="entry name" value="Porins"/>
    <property type="match status" value="1"/>
</dbReference>
<keyword evidence="8" id="KW-0732">Signal</keyword>
<dbReference type="PROSITE" id="PS51257">
    <property type="entry name" value="PROKAR_LIPOPROTEIN"/>
    <property type="match status" value="1"/>
</dbReference>
<keyword evidence="5 7" id="KW-0472">Membrane</keyword>
<dbReference type="InterPro" id="IPR023996">
    <property type="entry name" value="TonB-dep_OMP_SusC/RagA"/>
</dbReference>
<evidence type="ECO:0000256" key="2">
    <source>
        <dbReference type="ARBA" id="ARBA00022448"/>
    </source>
</evidence>
<keyword evidence="3 7" id="KW-1134">Transmembrane beta strand</keyword>
<gene>
    <name evidence="10" type="ORF">H8S67_11090</name>
</gene>
<dbReference type="NCBIfam" id="TIGR04057">
    <property type="entry name" value="SusC_RagA_signa"/>
    <property type="match status" value="1"/>
</dbReference>
<dbReference type="InterPro" id="IPR036942">
    <property type="entry name" value="Beta-barrel_TonB_sf"/>
</dbReference>
<evidence type="ECO:0000313" key="11">
    <source>
        <dbReference type="Proteomes" id="UP000600600"/>
    </source>
</evidence>
<keyword evidence="2 7" id="KW-0813">Transport</keyword>
<dbReference type="Pfam" id="PF07715">
    <property type="entry name" value="Plug"/>
    <property type="match status" value="1"/>
</dbReference>
<sequence>MVMKNVKLQIQKIPCLVLFVLLGCLTAYAQSGITVRGTVVDSKGEVIIGASVAVKGNKTVGTITDLDGNFKLIVPNDKAVLVVSFIGMTPQEVKVAGRTTIKVTLVDDNIQLEEVVVVGYGQQKKASIVGSITQTTGKVLERAGGVTNVGAALTGNLPGVITYNSTGMPGAEDPKIIIRTQSSWNNSDPLVLVDGIERSMSTVDVSSVEHISVLKDASATAVYGVKGANGVILITTKRGKEGKANVQVKANMTAKTVSKLPEKYDAYDSFLLRNQAIERELPLTAGGWTDYKPLGIIDKYRNPANAEEWDRYPNVDWEDILFRDAALSYNTSVNVSGGSSLVNYFVAVDFIHEGDLFKNFENKRGYTSGYGYNRINVRSNLDFNITKTTKFSVNLFGSNGQRTLPWDAKDSDAVYWNAAYKTAPDAMRPIYSNGMWGYYAPRDADVPNSMCALATSGVEKRTTNEINTDFVFNQKLDMITKGLNFKASFSMDYRFKEKKRGIYDGSAAQRMWVDPDTGEIKYALQTNAGTQLDPTDNISWKSQAGEVDMNATYRKLYYLFQLDYARTFGQHEVSLMGVFNREKNATGSSFPHYREDWVFRTTYNYAMKYFFEANGAYNGSEKFGPEHRFAFFPSFSLGWMLSEEKFMKKIKFIDMLKFRASWGQIGDDNVTSNYLFQDQLSYGGNTLLGEIPSKTPYNYYRITSLGNPNVSWETVEKRNLGIDYSFFDGLIAGSVDIFNDSRRDILIAGDKRAVPSYFGMTPAYANLGKVDSHGYELELRLNYVFNNGIRLWANTNMTHAVNKVKFRDDPVLTPDYLRQAGYAIGQTKSYIDSGFLQSWDDVYGSTELGTNNNNKLPGDFNIIDFNADGVIDSNDRAPYQYSSIPQNTYNATVGFEWKGFSCFVQFYGVNNVTREVTFPTFQNASSVAYVEGSYWNKNGSGAIPYPRWTTKTDESASGTRYQFDGSYVRLKNAEISYSFQNNWVKKLGMKSCRLYLNGDNLLLWTKMPDDRESNFSGGSGSGAYPTVRRFNLGIDITL</sequence>
<dbReference type="InterPro" id="IPR023997">
    <property type="entry name" value="TonB-dep_OMP_SusC/RagA_CS"/>
</dbReference>
<dbReference type="InterPro" id="IPR008969">
    <property type="entry name" value="CarboxyPept-like_regulatory"/>
</dbReference>
<dbReference type="Pfam" id="PF13715">
    <property type="entry name" value="CarbopepD_reg_2"/>
    <property type="match status" value="1"/>
</dbReference>
<evidence type="ECO:0000313" key="10">
    <source>
        <dbReference type="EMBL" id="MBC5605211.1"/>
    </source>
</evidence>
<dbReference type="InterPro" id="IPR039426">
    <property type="entry name" value="TonB-dep_rcpt-like"/>
</dbReference>
<dbReference type="EMBL" id="JACOOE010000005">
    <property type="protein sequence ID" value="MBC5605211.1"/>
    <property type="molecule type" value="Genomic_DNA"/>
</dbReference>
<keyword evidence="6 7" id="KW-0998">Cell outer membrane</keyword>
<evidence type="ECO:0000259" key="9">
    <source>
        <dbReference type="Pfam" id="PF07715"/>
    </source>
</evidence>
<name>A0ABR7CBP1_9BACE</name>
<evidence type="ECO:0000256" key="5">
    <source>
        <dbReference type="ARBA" id="ARBA00023136"/>
    </source>
</evidence>
<dbReference type="InterPro" id="IPR012910">
    <property type="entry name" value="Plug_dom"/>
</dbReference>
<evidence type="ECO:0000256" key="8">
    <source>
        <dbReference type="SAM" id="SignalP"/>
    </source>
</evidence>
<dbReference type="NCBIfam" id="TIGR04056">
    <property type="entry name" value="OMP_RagA_SusC"/>
    <property type="match status" value="1"/>
</dbReference>
<comment type="similarity">
    <text evidence="7">Belongs to the TonB-dependent receptor family.</text>
</comment>
<evidence type="ECO:0000256" key="4">
    <source>
        <dbReference type="ARBA" id="ARBA00022692"/>
    </source>
</evidence>
<evidence type="ECO:0000256" key="6">
    <source>
        <dbReference type="ARBA" id="ARBA00023237"/>
    </source>
</evidence>
<proteinExistence type="inferred from homology"/>
<reference evidence="10 11" key="1">
    <citation type="submission" date="2020-08" db="EMBL/GenBank/DDBJ databases">
        <title>Genome public.</title>
        <authorList>
            <person name="Liu C."/>
            <person name="Sun Q."/>
        </authorList>
    </citation>
    <scope>NUCLEOTIDE SEQUENCE [LARGE SCALE GENOMIC DNA]</scope>
    <source>
        <strain evidence="10 11">M27</strain>
    </source>
</reference>
<dbReference type="Gene3D" id="2.60.40.1120">
    <property type="entry name" value="Carboxypeptidase-like, regulatory domain"/>
    <property type="match status" value="1"/>
</dbReference>
<feature type="signal peptide" evidence="8">
    <location>
        <begin position="1"/>
        <end position="29"/>
    </location>
</feature>
<accession>A0ABR7CBP1</accession>
<organism evidence="10 11">
    <name type="scientific">Bacteroides difficilis</name>
    <dbReference type="NCBI Taxonomy" id="2763021"/>
    <lineage>
        <taxon>Bacteria</taxon>
        <taxon>Pseudomonadati</taxon>
        <taxon>Bacteroidota</taxon>
        <taxon>Bacteroidia</taxon>
        <taxon>Bacteroidales</taxon>
        <taxon>Bacteroidaceae</taxon>
        <taxon>Bacteroides</taxon>
    </lineage>
</organism>
<dbReference type="Proteomes" id="UP000600600">
    <property type="component" value="Unassembled WGS sequence"/>
</dbReference>
<evidence type="ECO:0000256" key="1">
    <source>
        <dbReference type="ARBA" id="ARBA00004571"/>
    </source>
</evidence>
<evidence type="ECO:0000256" key="7">
    <source>
        <dbReference type="PROSITE-ProRule" id="PRU01360"/>
    </source>
</evidence>
<dbReference type="Gene3D" id="2.40.170.20">
    <property type="entry name" value="TonB-dependent receptor, beta-barrel domain"/>
    <property type="match status" value="1"/>
</dbReference>
<evidence type="ECO:0000256" key="3">
    <source>
        <dbReference type="ARBA" id="ARBA00022452"/>
    </source>
</evidence>
<comment type="caution">
    <text evidence="10">The sequence shown here is derived from an EMBL/GenBank/DDBJ whole genome shotgun (WGS) entry which is preliminary data.</text>
</comment>
<keyword evidence="10" id="KW-0675">Receptor</keyword>
<dbReference type="InterPro" id="IPR037066">
    <property type="entry name" value="Plug_dom_sf"/>
</dbReference>
<dbReference type="RefSeq" id="WP_186967323.1">
    <property type="nucleotide sequence ID" value="NZ_JACOOE010000005.1"/>
</dbReference>
<feature type="domain" description="TonB-dependent receptor plug" evidence="9">
    <location>
        <begin position="125"/>
        <end position="231"/>
    </location>
</feature>
<protein>
    <submittedName>
        <fullName evidence="10">TonB-dependent receptor</fullName>
    </submittedName>
</protein>
<keyword evidence="4 7" id="KW-0812">Transmembrane</keyword>
<comment type="subcellular location">
    <subcellularLocation>
        <location evidence="1 7">Cell outer membrane</location>
        <topology evidence="1 7">Multi-pass membrane protein</topology>
    </subcellularLocation>
</comment>
<dbReference type="SUPFAM" id="SSF49464">
    <property type="entry name" value="Carboxypeptidase regulatory domain-like"/>
    <property type="match status" value="1"/>
</dbReference>
<keyword evidence="11" id="KW-1185">Reference proteome</keyword>
<feature type="chain" id="PRO_5045832629" evidence="8">
    <location>
        <begin position="30"/>
        <end position="1038"/>
    </location>
</feature>
<dbReference type="Gene3D" id="2.170.130.10">
    <property type="entry name" value="TonB-dependent receptor, plug domain"/>
    <property type="match status" value="1"/>
</dbReference>